<dbReference type="AlphaFoldDB" id="A0A0B8QLF9"/>
<dbReference type="Proteomes" id="UP000031666">
    <property type="component" value="Unassembled WGS sequence"/>
</dbReference>
<gene>
    <name evidence="1" type="ORF">JCM19241_655</name>
</gene>
<reference evidence="1 2" key="2">
    <citation type="submission" date="2015-01" db="EMBL/GenBank/DDBJ databases">
        <authorList>
            <consortium name="NBRP consortium"/>
            <person name="Sawabe T."/>
            <person name="Meirelles P."/>
            <person name="Feng G."/>
            <person name="Sayaka M."/>
            <person name="Hattori M."/>
            <person name="Ohkuma M."/>
        </authorList>
    </citation>
    <scope>NUCLEOTIDE SEQUENCE [LARGE SCALE GENOMIC DNA]</scope>
    <source>
        <strain evidence="2">JCM 19241</strain>
    </source>
</reference>
<evidence type="ECO:0000313" key="1">
    <source>
        <dbReference type="EMBL" id="GAM77927.1"/>
    </source>
</evidence>
<protein>
    <submittedName>
        <fullName evidence="1">Uncharacterized protein</fullName>
    </submittedName>
</protein>
<sequence length="47" mass="5317">MSDLIGSDSKRFRLYSEVEIESGNASVWDNIANYGLFHLVHLAFRAS</sequence>
<evidence type="ECO:0000313" key="2">
    <source>
        <dbReference type="Proteomes" id="UP000031666"/>
    </source>
</evidence>
<comment type="caution">
    <text evidence="1">The sequence shown here is derived from an EMBL/GenBank/DDBJ whole genome shotgun (WGS) entry which is preliminary data.</text>
</comment>
<reference evidence="1 2" key="1">
    <citation type="submission" date="2015-01" db="EMBL/GenBank/DDBJ databases">
        <title>Vibrio sp. C94 JCM 19241 whole genome shotgun sequence.</title>
        <authorList>
            <person name="Sawabe T."/>
            <person name="Meirelles P."/>
            <person name="Feng G."/>
            <person name="Sayaka M."/>
            <person name="Hattori M."/>
            <person name="Ohkuma M."/>
        </authorList>
    </citation>
    <scope>NUCLEOTIDE SEQUENCE [LARGE SCALE GENOMIC DNA]</scope>
    <source>
        <strain evidence="2">JCM 19241</strain>
    </source>
</reference>
<accession>A0A0B8QLF9</accession>
<name>A0A0B8QLF9_9VIBR</name>
<organism evidence="1 2">
    <name type="scientific">Vibrio ishigakensis</name>
    <dbReference type="NCBI Taxonomy" id="1481914"/>
    <lineage>
        <taxon>Bacteria</taxon>
        <taxon>Pseudomonadati</taxon>
        <taxon>Pseudomonadota</taxon>
        <taxon>Gammaproteobacteria</taxon>
        <taxon>Vibrionales</taxon>
        <taxon>Vibrionaceae</taxon>
        <taxon>Vibrio</taxon>
    </lineage>
</organism>
<proteinExistence type="predicted"/>
<dbReference type="EMBL" id="BBSC01000011">
    <property type="protein sequence ID" value="GAM77927.1"/>
    <property type="molecule type" value="Genomic_DNA"/>
</dbReference>